<keyword evidence="1" id="KW-1133">Transmembrane helix</keyword>
<feature type="transmembrane region" description="Helical" evidence="1">
    <location>
        <begin position="91"/>
        <end position="117"/>
    </location>
</feature>
<evidence type="ECO:0000313" key="2">
    <source>
        <dbReference type="EMBL" id="QHS80398.1"/>
    </source>
</evidence>
<keyword evidence="1" id="KW-0812">Transmembrane</keyword>
<organism evidence="2">
    <name type="scientific">viral metagenome</name>
    <dbReference type="NCBI Taxonomy" id="1070528"/>
    <lineage>
        <taxon>unclassified sequences</taxon>
        <taxon>metagenomes</taxon>
        <taxon>organismal metagenomes</taxon>
    </lineage>
</organism>
<sequence>MNEIIYTIIESAYIYYMYNIFKTNISINHPGEYILNNLPISDFFKHPLNNSVYENKICPLGHITSKLLVVWLFLRLCLVKYNKTHTKLANSIIFGLFFILSLLMNLNAFIYLIPVFIYEYLRY</sequence>
<name>A0A6C0AKT0_9ZZZZ</name>
<evidence type="ECO:0000256" key="1">
    <source>
        <dbReference type="SAM" id="Phobius"/>
    </source>
</evidence>
<protein>
    <submittedName>
        <fullName evidence="2">Uncharacterized protein</fullName>
    </submittedName>
</protein>
<dbReference type="AlphaFoldDB" id="A0A6C0AKT0"/>
<accession>A0A6C0AKT0</accession>
<keyword evidence="1" id="KW-0472">Membrane</keyword>
<proteinExistence type="predicted"/>
<reference evidence="2" key="1">
    <citation type="journal article" date="2020" name="Nature">
        <title>Giant virus diversity and host interactions through global metagenomics.</title>
        <authorList>
            <person name="Schulz F."/>
            <person name="Roux S."/>
            <person name="Paez-Espino D."/>
            <person name="Jungbluth S."/>
            <person name="Walsh D.A."/>
            <person name="Denef V.J."/>
            <person name="McMahon K.D."/>
            <person name="Konstantinidis K.T."/>
            <person name="Eloe-Fadrosh E.A."/>
            <person name="Kyrpides N.C."/>
            <person name="Woyke T."/>
        </authorList>
    </citation>
    <scope>NUCLEOTIDE SEQUENCE</scope>
    <source>
        <strain evidence="2">GVMAG-S-1039698-54</strain>
    </source>
</reference>
<dbReference type="EMBL" id="MN740678">
    <property type="protein sequence ID" value="QHS80398.1"/>
    <property type="molecule type" value="Genomic_DNA"/>
</dbReference>